<proteinExistence type="predicted"/>
<feature type="non-terminal residue" evidence="1">
    <location>
        <position position="1"/>
    </location>
</feature>
<evidence type="ECO:0000313" key="1">
    <source>
        <dbReference type="EMBL" id="KAA6305257.1"/>
    </source>
</evidence>
<gene>
    <name evidence="1" type="ORF">EZS27_043091</name>
</gene>
<dbReference type="AlphaFoldDB" id="A0A5J4P712"/>
<name>A0A5J4P712_9ZZZZ</name>
<organism evidence="1">
    <name type="scientific">termite gut metagenome</name>
    <dbReference type="NCBI Taxonomy" id="433724"/>
    <lineage>
        <taxon>unclassified sequences</taxon>
        <taxon>metagenomes</taxon>
        <taxon>organismal metagenomes</taxon>
    </lineage>
</organism>
<comment type="caution">
    <text evidence="1">The sequence shown here is derived from an EMBL/GenBank/DDBJ whole genome shotgun (WGS) entry which is preliminary data.</text>
</comment>
<reference evidence="1" key="1">
    <citation type="submission" date="2019-03" db="EMBL/GenBank/DDBJ databases">
        <title>Single cell metagenomics reveals metabolic interactions within the superorganism composed of flagellate Streblomastix strix and complex community of Bacteroidetes bacteria on its surface.</title>
        <authorList>
            <person name="Treitli S.C."/>
            <person name="Kolisko M."/>
            <person name="Husnik F."/>
            <person name="Keeling P."/>
            <person name="Hampl V."/>
        </authorList>
    </citation>
    <scope>NUCLEOTIDE SEQUENCE</scope>
    <source>
        <strain evidence="1">STM</strain>
    </source>
</reference>
<sequence>ATNLSGFNAFPVGLYEETYIDEINEYKYAVFWSMKDDDSHTVSKSVSLDYNSDQLADGGAESTSGLCIRCLRL</sequence>
<dbReference type="EMBL" id="SNRY01010844">
    <property type="protein sequence ID" value="KAA6305257.1"/>
    <property type="molecule type" value="Genomic_DNA"/>
</dbReference>
<accession>A0A5J4P712</accession>
<protein>
    <submittedName>
        <fullName evidence="1">Uncharacterized protein</fullName>
    </submittedName>
</protein>